<accession>A0A953I376</accession>
<keyword evidence="1" id="KW-0812">Transmembrane</keyword>
<comment type="caution">
    <text evidence="2">The sequence shown here is derived from an EMBL/GenBank/DDBJ whole genome shotgun (WGS) entry which is preliminary data.</text>
</comment>
<name>A0A953I376_SYMTR</name>
<dbReference type="Pfam" id="PF04298">
    <property type="entry name" value="Zn_peptidase_2"/>
    <property type="match status" value="1"/>
</dbReference>
<keyword evidence="1" id="KW-1133">Transmembrane helix</keyword>
<dbReference type="Proteomes" id="UP000732377">
    <property type="component" value="Unassembled WGS sequence"/>
</dbReference>
<evidence type="ECO:0000313" key="3">
    <source>
        <dbReference type="Proteomes" id="UP000732377"/>
    </source>
</evidence>
<feature type="transmembrane region" description="Helical" evidence="1">
    <location>
        <begin position="117"/>
        <end position="139"/>
    </location>
</feature>
<feature type="transmembrane region" description="Helical" evidence="1">
    <location>
        <begin position="146"/>
        <end position="164"/>
    </location>
</feature>
<dbReference type="AlphaFoldDB" id="A0A953I376"/>
<dbReference type="PANTHER" id="PTHR36434">
    <property type="entry name" value="MEMBRANE PROTEASE YUGP-RELATED"/>
    <property type="match status" value="1"/>
</dbReference>
<gene>
    <name evidence="2" type="ORF">CWE10_08085</name>
</gene>
<dbReference type="EMBL" id="PIUK01000062">
    <property type="protein sequence ID" value="MBY6276166.1"/>
    <property type="molecule type" value="Genomic_DNA"/>
</dbReference>
<protein>
    <submittedName>
        <fullName evidence="2">Peptidase</fullName>
    </submittedName>
</protein>
<reference evidence="2" key="1">
    <citation type="submission" date="2017-11" db="EMBL/GenBank/DDBJ databases">
        <title>Three new genomes from thermophilic consortium.</title>
        <authorList>
            <person name="Quaggio R."/>
            <person name="Amgarten D."/>
            <person name="Setubal J.C."/>
        </authorList>
    </citation>
    <scope>NUCLEOTIDE SEQUENCE</scope>
    <source>
        <strain evidence="2">ZCTH01-B2</strain>
    </source>
</reference>
<evidence type="ECO:0000313" key="2">
    <source>
        <dbReference type="EMBL" id="MBY6276166.1"/>
    </source>
</evidence>
<feature type="transmembrane region" description="Helical" evidence="1">
    <location>
        <begin position="202"/>
        <end position="221"/>
    </location>
</feature>
<sequence>MFDPTMIFLLPAIILVIWAQARVRSSFNEWSQVGTRSGVTAAQVARDILDRHGLTDVPVERVRGYLSDHYDPQKRVVRLSDSTYSSNSIAAIGVAAHEVGHAIQHELSYTPLQVRNLIWPVARIGDSLGPFLVIIGLIFGGYSGQMLMDIGILLFLGAVLFYLITLPVEFNASSRAVEILETGGYMTREEVAGARKVLNAAALTYVAGAATAIMSLVRLLFLRSMASDD</sequence>
<dbReference type="PANTHER" id="PTHR36434:SF1">
    <property type="entry name" value="MEMBRANE PROTEASE YUGP-RELATED"/>
    <property type="match status" value="1"/>
</dbReference>
<proteinExistence type="predicted"/>
<organism evidence="2 3">
    <name type="scientific">Symbiobacterium thermophilum</name>
    <dbReference type="NCBI Taxonomy" id="2734"/>
    <lineage>
        <taxon>Bacteria</taxon>
        <taxon>Bacillati</taxon>
        <taxon>Bacillota</taxon>
        <taxon>Clostridia</taxon>
        <taxon>Eubacteriales</taxon>
        <taxon>Symbiobacteriaceae</taxon>
        <taxon>Symbiobacterium</taxon>
    </lineage>
</organism>
<evidence type="ECO:0000256" key="1">
    <source>
        <dbReference type="SAM" id="Phobius"/>
    </source>
</evidence>
<keyword evidence="1" id="KW-0472">Membrane</keyword>
<dbReference type="InterPro" id="IPR007395">
    <property type="entry name" value="Zn_peptidase_2"/>
</dbReference>